<accession>A0A0K9NSM8</accession>
<feature type="domain" description="At2g35280-like TPR" evidence="1">
    <location>
        <begin position="66"/>
        <end position="141"/>
    </location>
</feature>
<reference evidence="3" key="1">
    <citation type="journal article" date="2016" name="Nature">
        <title>The genome of the seagrass Zostera marina reveals angiosperm adaptation to the sea.</title>
        <authorList>
            <person name="Olsen J.L."/>
            <person name="Rouze P."/>
            <person name="Verhelst B."/>
            <person name="Lin Y.-C."/>
            <person name="Bayer T."/>
            <person name="Collen J."/>
            <person name="Dattolo E."/>
            <person name="De Paoli E."/>
            <person name="Dittami S."/>
            <person name="Maumus F."/>
            <person name="Michel G."/>
            <person name="Kersting A."/>
            <person name="Lauritano C."/>
            <person name="Lohaus R."/>
            <person name="Toepel M."/>
            <person name="Tonon T."/>
            <person name="Vanneste K."/>
            <person name="Amirebrahimi M."/>
            <person name="Brakel J."/>
            <person name="Bostroem C."/>
            <person name="Chovatia M."/>
            <person name="Grimwood J."/>
            <person name="Jenkins J.W."/>
            <person name="Jueterbock A."/>
            <person name="Mraz A."/>
            <person name="Stam W.T."/>
            <person name="Tice H."/>
            <person name="Bornberg-Bauer E."/>
            <person name="Green P.J."/>
            <person name="Pearson G.A."/>
            <person name="Procaccini G."/>
            <person name="Duarte C.M."/>
            <person name="Schmutz J."/>
            <person name="Reusch T.B.H."/>
            <person name="Van de Peer Y."/>
        </authorList>
    </citation>
    <scope>NUCLEOTIDE SEQUENCE [LARGE SCALE GENOMIC DNA]</scope>
    <source>
        <strain evidence="3">cv. Finnish</strain>
    </source>
</reference>
<dbReference type="InterPro" id="IPR040338">
    <property type="entry name" value="At1g67623-like"/>
</dbReference>
<dbReference type="Pfam" id="PF23310">
    <property type="entry name" value="TPR_27"/>
    <property type="match status" value="2"/>
</dbReference>
<evidence type="ECO:0000313" key="2">
    <source>
        <dbReference type="EMBL" id="KMZ59774.1"/>
    </source>
</evidence>
<feature type="domain" description="At2g35280-like TPR" evidence="1">
    <location>
        <begin position="361"/>
        <end position="436"/>
    </location>
</feature>
<proteinExistence type="predicted"/>
<dbReference type="PANTHER" id="PTHR33784:SF10">
    <property type="entry name" value="F-BOX PROTEIN"/>
    <property type="match status" value="1"/>
</dbReference>
<name>A0A0K9NSM8_ZOSMR</name>
<dbReference type="PANTHER" id="PTHR33784">
    <property type="entry name" value="OS05G0482100 PROTEIN"/>
    <property type="match status" value="1"/>
</dbReference>
<comment type="caution">
    <text evidence="2">The sequence shown here is derived from an EMBL/GenBank/DDBJ whole genome shotgun (WGS) entry which is preliminary data.</text>
</comment>
<organism evidence="2 3">
    <name type="scientific">Zostera marina</name>
    <name type="common">Eelgrass</name>
    <dbReference type="NCBI Taxonomy" id="29655"/>
    <lineage>
        <taxon>Eukaryota</taxon>
        <taxon>Viridiplantae</taxon>
        <taxon>Streptophyta</taxon>
        <taxon>Embryophyta</taxon>
        <taxon>Tracheophyta</taxon>
        <taxon>Spermatophyta</taxon>
        <taxon>Magnoliopsida</taxon>
        <taxon>Liliopsida</taxon>
        <taxon>Zosteraceae</taxon>
        <taxon>Zostera</taxon>
    </lineage>
</organism>
<evidence type="ECO:0000313" key="3">
    <source>
        <dbReference type="Proteomes" id="UP000036987"/>
    </source>
</evidence>
<protein>
    <recommendedName>
        <fullName evidence="1">At2g35280-like TPR domain-containing protein</fullName>
    </recommendedName>
</protein>
<dbReference type="EMBL" id="LFYR01001739">
    <property type="protein sequence ID" value="KMZ59774.1"/>
    <property type="molecule type" value="Genomic_DNA"/>
</dbReference>
<sequence>MMKSNQCIVDLLADDILIHVISIVAYSADYSLLDLFNMMSSCTKFKILGGEKHVLQQVCVDKLISWNMSPVFFNQCIEAENSSAFLIRGLDEYFNYKRFKCGEKYLLKAANKENLESMYVLGMIYFSIDLTRIFGIRLLTKITNGADGLLLIEKINSKLQFIINRIWINHKLTALHHDQGQNKRDCANFKCKPNQRETHWNLNRNYMLKRNDFCSYFDEYFNYKRFKCGEKYLLKAANKENLEAMYVLGMIYFSIDLTRIFGIRLLTKITNGADGLLLIEKINSKLQFIINRIWINHKLTALLHDQGQNKRDCANFKCNPNQRETQWNLNRNYMLKRNDFCSVFCEKHVLQQVCVDKLISWNMSPVFFNQCIEAENSSAFLIRGLDEYFNYKRFKCGEKYLLKAANKENMESMYVLGMIYFSIDLTRIFGIRLLTKITNGADGLLLIEKINSKLQFIINRIWINHKLTALHHDQGQNKRDCANFKCKPNQRETHWNLNRNYMLKRNDFCSVFCMWNYCYNGLCDIF</sequence>
<gene>
    <name evidence="2" type="ORF">ZOSMA_65G01080</name>
</gene>
<dbReference type="STRING" id="29655.A0A0K9NSM8"/>
<dbReference type="AlphaFoldDB" id="A0A0K9NSM8"/>
<dbReference type="InterPro" id="IPR057136">
    <property type="entry name" value="At2g35280_TPR_dom"/>
</dbReference>
<evidence type="ECO:0000259" key="1">
    <source>
        <dbReference type="Pfam" id="PF23310"/>
    </source>
</evidence>
<dbReference type="Proteomes" id="UP000036987">
    <property type="component" value="Unassembled WGS sequence"/>
</dbReference>
<keyword evidence="3" id="KW-1185">Reference proteome</keyword>